<dbReference type="EMBL" id="CAAHDN010000007">
    <property type="protein sequence ID" value="VGM95161.1"/>
    <property type="molecule type" value="Genomic_DNA"/>
</dbReference>
<proteinExistence type="predicted"/>
<sequence length="102" mass="11921">MAQRKFKTPVGDYLRSKLGNHFIANYYISALSVIVNHYHNNDLHIFTFFNLTQYGLDEINQRLPAVKFSNEIVTSGRKILTFETDKENKDHVELLAYKLTQL</sequence>
<accession>A0A486XAG5</accession>
<organism evidence="1">
    <name type="scientific">uncultured Avibacterium sp</name>
    <dbReference type="NCBI Taxonomy" id="1936169"/>
    <lineage>
        <taxon>Bacteria</taxon>
        <taxon>Pseudomonadati</taxon>
        <taxon>Pseudomonadota</taxon>
        <taxon>Gammaproteobacteria</taxon>
        <taxon>Pasteurellales</taxon>
        <taxon>Pasteurellaceae</taxon>
        <taxon>Avibacterium</taxon>
        <taxon>environmental samples</taxon>
    </lineage>
</organism>
<dbReference type="AlphaFoldDB" id="A0A486XAG5"/>
<name>A0A486XAG5_9PAST</name>
<reference evidence="1" key="1">
    <citation type="submission" date="2019-03" db="EMBL/GenBank/DDBJ databases">
        <authorList>
            <consortium name="Pathogen Informatics"/>
        </authorList>
    </citation>
    <scope>NUCLEOTIDE SEQUENCE</scope>
    <source>
        <strain evidence="1">Unknown</strain>
    </source>
</reference>
<evidence type="ECO:0000313" key="1">
    <source>
        <dbReference type="EMBL" id="VGM95161.1"/>
    </source>
</evidence>
<protein>
    <submittedName>
        <fullName evidence="1">Uncharacterized protein</fullName>
    </submittedName>
</protein>
<gene>
    <name evidence="1" type="ORF">NCTC4101_00521</name>
</gene>